<comment type="caution">
    <text evidence="1">The sequence shown here is derived from an EMBL/GenBank/DDBJ whole genome shotgun (WGS) entry which is preliminary data.</text>
</comment>
<protein>
    <recommendedName>
        <fullName evidence="3">Cell division protein FtsL</fullName>
    </recommendedName>
</protein>
<organism evidence="1 2">
    <name type="scientific">Parashewanella curva</name>
    <dbReference type="NCBI Taxonomy" id="2338552"/>
    <lineage>
        <taxon>Bacteria</taxon>
        <taxon>Pseudomonadati</taxon>
        <taxon>Pseudomonadota</taxon>
        <taxon>Gammaproteobacteria</taxon>
        <taxon>Alteromonadales</taxon>
        <taxon>Shewanellaceae</taxon>
        <taxon>Parashewanella</taxon>
    </lineage>
</organism>
<keyword evidence="2" id="KW-1185">Reference proteome</keyword>
<evidence type="ECO:0008006" key="3">
    <source>
        <dbReference type="Google" id="ProtNLM"/>
    </source>
</evidence>
<sequence length="91" mass="10703">MLKIVVFAALSSLNISMYSLPKIDVEFKNHIETQQSKALLLKDIEQELKTQHLQMIDRIRKEDFFEQGLKIQKVSFPKIKKVDDPNKPIEY</sequence>
<gene>
    <name evidence="1" type="ORF">D5018_19755</name>
</gene>
<dbReference type="EMBL" id="QZEI01000113">
    <property type="protein sequence ID" value="RLV57964.1"/>
    <property type="molecule type" value="Genomic_DNA"/>
</dbReference>
<dbReference type="AlphaFoldDB" id="A0A3L8PRW0"/>
<evidence type="ECO:0000313" key="2">
    <source>
        <dbReference type="Proteomes" id="UP000281474"/>
    </source>
</evidence>
<dbReference type="RefSeq" id="WP_121840704.1">
    <property type="nucleotide sequence ID" value="NZ_ML014862.1"/>
</dbReference>
<name>A0A3L8PRW0_9GAMM</name>
<dbReference type="Proteomes" id="UP000281474">
    <property type="component" value="Unassembled WGS sequence"/>
</dbReference>
<dbReference type="OrthoDB" id="9975997at2"/>
<evidence type="ECO:0000313" key="1">
    <source>
        <dbReference type="EMBL" id="RLV57964.1"/>
    </source>
</evidence>
<accession>A0A3L8PRW0</accession>
<reference evidence="1 2" key="1">
    <citation type="submission" date="2018-09" db="EMBL/GenBank/DDBJ databases">
        <title>Phylogeny of the Shewanellaceae, and recommendation for two new genera, Pseudoshewanella and Parashewanella.</title>
        <authorList>
            <person name="Wang G."/>
        </authorList>
    </citation>
    <scope>NUCLEOTIDE SEQUENCE [LARGE SCALE GENOMIC DNA]</scope>
    <source>
        <strain evidence="1 2">C51</strain>
    </source>
</reference>
<proteinExistence type="predicted"/>